<feature type="compositionally biased region" description="Polar residues" evidence="1">
    <location>
        <begin position="155"/>
        <end position="168"/>
    </location>
</feature>
<feature type="non-terminal residue" evidence="3">
    <location>
        <position position="1"/>
    </location>
</feature>
<feature type="region of interest" description="Disordered" evidence="1">
    <location>
        <begin position="515"/>
        <end position="591"/>
    </location>
</feature>
<feature type="compositionally biased region" description="Acidic residues" evidence="1">
    <location>
        <begin position="112"/>
        <end position="122"/>
    </location>
</feature>
<proteinExistence type="predicted"/>
<evidence type="ECO:0000313" key="4">
    <source>
        <dbReference type="Proteomes" id="UP000780801"/>
    </source>
</evidence>
<feature type="compositionally biased region" description="Basic and acidic residues" evidence="1">
    <location>
        <begin position="315"/>
        <end position="327"/>
    </location>
</feature>
<feature type="region of interest" description="Disordered" evidence="1">
    <location>
        <begin position="1149"/>
        <end position="1223"/>
    </location>
</feature>
<dbReference type="InterPro" id="IPR001849">
    <property type="entry name" value="PH_domain"/>
</dbReference>
<feature type="region of interest" description="Disordered" evidence="1">
    <location>
        <begin position="366"/>
        <end position="458"/>
    </location>
</feature>
<dbReference type="GO" id="GO:1902657">
    <property type="term" value="P:protein localization to prospore membrane"/>
    <property type="evidence" value="ECO:0007669"/>
    <property type="project" value="InterPro"/>
</dbReference>
<dbReference type="InterPro" id="IPR039486">
    <property type="entry name" value="Mug56/Spo71_PH"/>
</dbReference>
<name>A0A9P6FUF3_9FUNG</name>
<evidence type="ECO:0000313" key="3">
    <source>
        <dbReference type="EMBL" id="KAF9580925.1"/>
    </source>
</evidence>
<feature type="compositionally biased region" description="Basic and acidic residues" evidence="1">
    <location>
        <begin position="195"/>
        <end position="231"/>
    </location>
</feature>
<feature type="region of interest" description="Disordered" evidence="1">
    <location>
        <begin position="1255"/>
        <end position="1292"/>
    </location>
</feature>
<dbReference type="Pfam" id="PF23207">
    <property type="entry name" value="PH_SPO71"/>
    <property type="match status" value="1"/>
</dbReference>
<feature type="region of interest" description="Disordered" evidence="1">
    <location>
        <begin position="806"/>
        <end position="833"/>
    </location>
</feature>
<feature type="compositionally biased region" description="Basic and acidic residues" evidence="1">
    <location>
        <begin position="546"/>
        <end position="562"/>
    </location>
</feature>
<feature type="compositionally biased region" description="Low complexity" evidence="1">
    <location>
        <begin position="393"/>
        <end position="406"/>
    </location>
</feature>
<dbReference type="OrthoDB" id="5579281at2759"/>
<evidence type="ECO:0000259" key="2">
    <source>
        <dbReference type="SMART" id="SM00233"/>
    </source>
</evidence>
<accession>A0A9P6FUF3</accession>
<feature type="region of interest" description="Disordered" evidence="1">
    <location>
        <begin position="488"/>
        <end position="507"/>
    </location>
</feature>
<dbReference type="Pfam" id="PF15404">
    <property type="entry name" value="PH_4"/>
    <property type="match status" value="1"/>
</dbReference>
<protein>
    <recommendedName>
        <fullName evidence="2">PH domain-containing protein</fullName>
    </recommendedName>
</protein>
<feature type="compositionally biased region" description="Acidic residues" evidence="1">
    <location>
        <begin position="1337"/>
        <end position="1348"/>
    </location>
</feature>
<feature type="compositionally biased region" description="Polar residues" evidence="1">
    <location>
        <begin position="299"/>
        <end position="311"/>
    </location>
</feature>
<dbReference type="SMART" id="SM00233">
    <property type="entry name" value="PH"/>
    <property type="match status" value="3"/>
</dbReference>
<feature type="compositionally biased region" description="Low complexity" evidence="1">
    <location>
        <begin position="418"/>
        <end position="431"/>
    </location>
</feature>
<comment type="caution">
    <text evidence="3">The sequence shown here is derived from an EMBL/GenBank/DDBJ whole genome shotgun (WGS) entry which is preliminary data.</text>
</comment>
<feature type="domain" description="PH" evidence="2">
    <location>
        <begin position="1464"/>
        <end position="1653"/>
    </location>
</feature>
<feature type="compositionally biased region" description="Low complexity" evidence="1">
    <location>
        <begin position="1187"/>
        <end position="1207"/>
    </location>
</feature>
<dbReference type="Proteomes" id="UP000780801">
    <property type="component" value="Unassembled WGS sequence"/>
</dbReference>
<evidence type="ECO:0000256" key="1">
    <source>
        <dbReference type="SAM" id="MobiDB-lite"/>
    </source>
</evidence>
<organism evidence="3 4">
    <name type="scientific">Lunasporangiospora selenospora</name>
    <dbReference type="NCBI Taxonomy" id="979761"/>
    <lineage>
        <taxon>Eukaryota</taxon>
        <taxon>Fungi</taxon>
        <taxon>Fungi incertae sedis</taxon>
        <taxon>Mucoromycota</taxon>
        <taxon>Mortierellomycotina</taxon>
        <taxon>Mortierellomycetes</taxon>
        <taxon>Mortierellales</taxon>
        <taxon>Mortierellaceae</taxon>
        <taxon>Lunasporangiospora</taxon>
    </lineage>
</organism>
<feature type="compositionally biased region" description="Basic and acidic residues" evidence="1">
    <location>
        <begin position="1158"/>
        <end position="1173"/>
    </location>
</feature>
<feature type="compositionally biased region" description="Low complexity" evidence="1">
    <location>
        <begin position="99"/>
        <end position="111"/>
    </location>
</feature>
<keyword evidence="4" id="KW-1185">Reference proteome</keyword>
<gene>
    <name evidence="3" type="ORF">BGW38_002238</name>
</gene>
<feature type="compositionally biased region" description="Basic and acidic residues" evidence="1">
    <location>
        <begin position="258"/>
        <end position="267"/>
    </location>
</feature>
<feature type="compositionally biased region" description="Basic and acidic residues" evidence="1">
    <location>
        <begin position="172"/>
        <end position="187"/>
    </location>
</feature>
<feature type="compositionally biased region" description="Basic and acidic residues" evidence="1">
    <location>
        <begin position="1271"/>
        <end position="1283"/>
    </location>
</feature>
<dbReference type="PANTHER" id="PTHR28076:SF1">
    <property type="entry name" value="PROSPORE MEMBRANE ADAPTER PROTEIN SPO71"/>
    <property type="match status" value="1"/>
</dbReference>
<feature type="domain" description="PH" evidence="2">
    <location>
        <begin position="1025"/>
        <end position="1390"/>
    </location>
</feature>
<feature type="compositionally biased region" description="Low complexity" evidence="1">
    <location>
        <begin position="569"/>
        <end position="583"/>
    </location>
</feature>
<feature type="compositionally biased region" description="Polar residues" evidence="1">
    <location>
        <begin position="45"/>
        <end position="57"/>
    </location>
</feature>
<feature type="compositionally biased region" description="Polar residues" evidence="1">
    <location>
        <begin position="488"/>
        <end position="498"/>
    </location>
</feature>
<dbReference type="InterPro" id="IPR057379">
    <property type="entry name" value="PH_SPO71"/>
</dbReference>
<dbReference type="PANTHER" id="PTHR28076">
    <property type="entry name" value="SPORULATION-SPECIFIC PROTEIN 71"/>
    <property type="match status" value="1"/>
</dbReference>
<feature type="domain" description="PH" evidence="2">
    <location>
        <begin position="640"/>
        <end position="784"/>
    </location>
</feature>
<dbReference type="InterPro" id="IPR040345">
    <property type="entry name" value="Mug56/Spo71"/>
</dbReference>
<reference evidence="3" key="1">
    <citation type="journal article" date="2020" name="Fungal Divers.">
        <title>Resolving the Mortierellaceae phylogeny through synthesis of multi-gene phylogenetics and phylogenomics.</title>
        <authorList>
            <person name="Vandepol N."/>
            <person name="Liber J."/>
            <person name="Desiro A."/>
            <person name="Na H."/>
            <person name="Kennedy M."/>
            <person name="Barry K."/>
            <person name="Grigoriev I.V."/>
            <person name="Miller A.N."/>
            <person name="O'Donnell K."/>
            <person name="Stajich J.E."/>
            <person name="Bonito G."/>
        </authorList>
    </citation>
    <scope>NUCLEOTIDE SEQUENCE</scope>
    <source>
        <strain evidence="3">KOD1015</strain>
    </source>
</reference>
<feature type="compositionally biased region" description="Basic and acidic residues" evidence="1">
    <location>
        <begin position="77"/>
        <end position="98"/>
    </location>
</feature>
<dbReference type="EMBL" id="JAABOA010001771">
    <property type="protein sequence ID" value="KAF9580925.1"/>
    <property type="molecule type" value="Genomic_DNA"/>
</dbReference>
<sequence>LANTSAGRGPGGGIRQSEIPQLSYTFSDDSDSDSNDGDHYALSRPHQNQTAPPTSWPSKKPASAGNDHEDEYTDEAEGAHDSEEERRDYDHDSEKDNDNNSNDSDNDNIMNGDDDDDDDDDANGPLGKRAQFSATARGVNGIQLDAKNKNRSAIDPNQTQSQSDSTNPHPRRQQDAHPTRSSGDSEKVTATVPSRGKDSLRNRIKDIKGKAKAKIKDMDMDKDKERGKERSEEDEDTDEDKPTLPRWNSRERKKRTKSMRDEGELNRFQRMLGHHYRDQKPRHQGTLDNPDLGWESDGSRPQMSRQYTSGGITLGHDHHGEFHDEHTRHHRPVLVSSPMSSEIDVSGAGLNGGHHPVFVNSPVSSVLDVSGSGSEQLERPEATPIQNISGNQPSSPGSGSAGASSSYGDRLAPGVWKSPSTSSLGSSTGSPARKTLQRGSTWMTAREYAPSIGHGSLSQQAIIEEEEEEDEEDRYTLAKAITRDSEINQASKVAGSSTENRKRSSMDSVVEHLVVEGSSTKAPKGPLKTTLTKAGTRFGRALLKRSPTEMKHSAKSSKKDTEPSAVLESSSAAAGPSGTGTRSPPQESTCTLERECRGSLELHRDQVPKEKKHVRFLTKVQTQLSSSRQGTFFNSEQTPVVKQDRVLVRKEMTERPGPHVFNSQMARRLERQSQGWREWWCVMKGPPSPTDSQQPVTKIRRKSKDPTRVEKGRLVFYYNHKKIGGVIQLTSHTTVSMYSTLDYSIAVRQNHREEIGVTVYIIRPRTISLACSWYMEIYTLLNGRAPIPSYLDLAVPDFDVKIRVPIPDGSDSEAESDTQTVDGCDRKVGDSGTGVENSLAMASEANGASGRDVQGEGALGASQQSIELFESFKSARSSLPKRMASKSFYMCNDEAKPTLVAPDEVTPKLLRSHALSLLKDVPDWTEVVKMWQDPCQHGDVALCWKRYDRIEWIYWPDRVLAETDSQHLRKEHIGFADGSDWSGRMDMTVVGPQVLEKTHSLELRPITHYPTKVKTQSGVELHEPDPVEGYLVRVSTFSGKPIRRFRRLYLTSHDHILIYTIPSQSHSPTMSHAVNSSAEIDPKALMFCISPHRSANPDHRDMGHSRSVRRLKAQVRSARGFIDMTKIESVRVLTRAEWDLARFLSPEELKKQKAQKKKEREENAKKGRQERLSRLASEIAEVTAERQQSQQPHESLPQQQQQQQQQEGSGIIAGEPDSYFYPVVPLDPAEQQQQQEIRLIQQEEQRHQFELEQLHSTELHPSEPLHNTLGRRTDGEHQAEQRAKTTALGSGGVSGIKSGLIRSATMVADLLLHNDTGSMDTGTRTSQRHRGGNGNEAEADAEEEEDEGMKDSNVFEIQMSDGGPPVRFRAYNAEAAHLWRFQLEQLAEYWRARKHQDVREHMKVASANYQLASSMDDDETGGRGGSGLVGAAGAKEPILDWDNERAMVSPQIWNWCVVNGCRSITKSGMLYYKPRLHSTFRKMFVVLTEGYLLLFHPHRRSRGTGQLIGTSACKLFAIHAMSDIYVYSGHFADEDTSHGTNDESERLARFFPDGLIADDPDEDCTFSIWRSKRRRMFSRRGIAFYATAHRAKAKGGQGGGGGLFGGSGELLSSVVKKGVVYGSTSQSCGVYRARSRADLEEWVNALNTEIERFVRAERRRVRGHYSTQMMSPSALSPLSAKVQAPSRIG</sequence>
<feature type="compositionally biased region" description="Polar residues" evidence="1">
    <location>
        <begin position="1315"/>
        <end position="1325"/>
    </location>
</feature>
<feature type="region of interest" description="Disordered" evidence="1">
    <location>
        <begin position="1314"/>
        <end position="1349"/>
    </location>
</feature>
<feature type="region of interest" description="Disordered" evidence="1">
    <location>
        <begin position="1"/>
        <end position="348"/>
    </location>
</feature>